<evidence type="ECO:0000256" key="2">
    <source>
        <dbReference type="ARBA" id="ARBA00022840"/>
    </source>
</evidence>
<dbReference type="InterPro" id="IPR027417">
    <property type="entry name" value="P-loop_NTPase"/>
</dbReference>
<dbReference type="GO" id="GO:0005524">
    <property type="term" value="F:ATP binding"/>
    <property type="evidence" value="ECO:0007669"/>
    <property type="project" value="UniProtKB-KW"/>
</dbReference>
<dbReference type="InterPro" id="IPR000432">
    <property type="entry name" value="DNA_mismatch_repair_MutS_C"/>
</dbReference>
<comment type="caution">
    <text evidence="6">The sequence shown here is derived from an EMBL/GenBank/DDBJ whole genome shotgun (WGS) entry which is preliminary data.</text>
</comment>
<dbReference type="Gene3D" id="3.40.50.300">
    <property type="entry name" value="P-loop containing nucleotide triphosphate hydrolases"/>
    <property type="match status" value="1"/>
</dbReference>
<organism evidence="6 7">
    <name type="scientific">Lacticaseibacillus chiayiensis</name>
    <dbReference type="NCBI Taxonomy" id="2100821"/>
    <lineage>
        <taxon>Bacteria</taxon>
        <taxon>Bacillati</taxon>
        <taxon>Bacillota</taxon>
        <taxon>Bacilli</taxon>
        <taxon>Lactobacillales</taxon>
        <taxon>Lactobacillaceae</taxon>
        <taxon>Lacticaseibacillus</taxon>
    </lineage>
</organism>
<evidence type="ECO:0000259" key="5">
    <source>
        <dbReference type="SMART" id="SM00534"/>
    </source>
</evidence>
<feature type="transmembrane region" description="Helical" evidence="4">
    <location>
        <begin position="6"/>
        <end position="27"/>
    </location>
</feature>
<keyword evidence="4" id="KW-0472">Membrane</keyword>
<evidence type="ECO:0000256" key="1">
    <source>
        <dbReference type="ARBA" id="ARBA00022741"/>
    </source>
</evidence>
<dbReference type="GO" id="GO:0005829">
    <property type="term" value="C:cytosol"/>
    <property type="evidence" value="ECO:0007669"/>
    <property type="project" value="TreeGrafter"/>
</dbReference>
<dbReference type="PANTHER" id="PTHR11361">
    <property type="entry name" value="DNA MISMATCH REPAIR PROTEIN MUTS FAMILY MEMBER"/>
    <property type="match status" value="1"/>
</dbReference>
<name>A0A4Q1TZI3_9LACO</name>
<keyword evidence="4" id="KW-1133">Transmembrane helix</keyword>
<dbReference type="GO" id="GO:0006298">
    <property type="term" value="P:mismatch repair"/>
    <property type="evidence" value="ECO:0007669"/>
    <property type="project" value="InterPro"/>
</dbReference>
<dbReference type="SUPFAM" id="SSF52540">
    <property type="entry name" value="P-loop containing nucleoside triphosphate hydrolases"/>
    <property type="match status" value="1"/>
</dbReference>
<keyword evidence="4" id="KW-0812">Transmembrane</keyword>
<sequence length="558" mass="62077">MTQPVIALLSVGGIAVAFVVLNLLLVWRRQEKLKQKLLADWGTLPIKRGGSERFLKAAYLDHEAQVKHDCLIDDLTWRDLDMFEVFKQLNATQSSVGAERVYAQLRAYDLGKPDVNEDLIDFFRTHAEERLKVQMIFAGLGVETANNSQHYLRTTTQEALPHAWRFKALGVLPLVGLILIPLLPALGVVVTALSLMVNVFYYVVKKEALDAEVTAMGYLVRTIVTAEHLVKIDQPTQTVLRTALKPMRGITRLAFVFRTRDNSTADIMTEYFSSMFMLGFIAYNNVLTRLHNRHEQALALWQALGDLELAIAIANFREAHADSSQPTFASGGMTAIQLAHPLLTHPVTNPVDWQKNALITGANASGKSTYVKSIAVNAILAQTINTVLAKDMTMQPGLVITAMAIRDDLSEGDSYFVAEIKAIHRLLKAVAGKQRIYGFIDEILKGTNTVERIAASASVINWLSHYPSLVVVATHDNELTDIMGEQCVNWHFQEKVTKKDGVVFDYLLHQGPATSHNAITLLATMAYPETLIKDARTLAADFERTKAWPRYREGGIKA</sequence>
<dbReference type="RefSeq" id="WP_129301901.1">
    <property type="nucleotide sequence ID" value="NZ_CP074378.1"/>
</dbReference>
<dbReference type="GO" id="GO:0140664">
    <property type="term" value="F:ATP-dependent DNA damage sensor activity"/>
    <property type="evidence" value="ECO:0007669"/>
    <property type="project" value="InterPro"/>
</dbReference>
<gene>
    <name evidence="6" type="ORF">BVJ53_07610</name>
</gene>
<keyword evidence="3" id="KW-0238">DNA-binding</keyword>
<evidence type="ECO:0000256" key="3">
    <source>
        <dbReference type="ARBA" id="ARBA00023125"/>
    </source>
</evidence>
<dbReference type="GO" id="GO:0030983">
    <property type="term" value="F:mismatched DNA binding"/>
    <property type="evidence" value="ECO:0007669"/>
    <property type="project" value="InterPro"/>
</dbReference>
<protein>
    <submittedName>
        <fullName evidence="6">DNA mismatch repair protein MutS</fullName>
    </submittedName>
</protein>
<reference evidence="6 7" key="1">
    <citation type="submission" date="2017-01" db="EMBL/GenBank/DDBJ databases">
        <title>Lactobacillus chiayiensis sp. nov., a lactic acid bacterium isolated from compost.</title>
        <authorList>
            <person name="Huang C.-H."/>
        </authorList>
    </citation>
    <scope>NUCLEOTIDE SEQUENCE [LARGE SCALE GENOMIC DNA]</scope>
    <source>
        <strain evidence="7">chh01</strain>
    </source>
</reference>
<dbReference type="PANTHER" id="PTHR11361:SF152">
    <property type="entry name" value="DNA MISMATCH REPAIR PROTEIN"/>
    <property type="match status" value="1"/>
</dbReference>
<feature type="domain" description="DNA mismatch repair proteins mutS family" evidence="5">
    <location>
        <begin position="354"/>
        <end position="540"/>
    </location>
</feature>
<accession>A0A4Q1TZI3</accession>
<dbReference type="AlphaFoldDB" id="A0A4Q1TZI3"/>
<dbReference type="Pfam" id="PF00488">
    <property type="entry name" value="MutS_V"/>
    <property type="match status" value="1"/>
</dbReference>
<keyword evidence="2" id="KW-0067">ATP-binding</keyword>
<feature type="transmembrane region" description="Helical" evidence="4">
    <location>
        <begin position="171"/>
        <end position="204"/>
    </location>
</feature>
<keyword evidence="1" id="KW-0547">Nucleotide-binding</keyword>
<proteinExistence type="predicted"/>
<dbReference type="EMBL" id="MSSM01000017">
    <property type="protein sequence ID" value="RXT24604.1"/>
    <property type="molecule type" value="Genomic_DNA"/>
</dbReference>
<dbReference type="SMART" id="SM00534">
    <property type="entry name" value="MUTSac"/>
    <property type="match status" value="1"/>
</dbReference>
<evidence type="ECO:0000313" key="7">
    <source>
        <dbReference type="Proteomes" id="UP000290475"/>
    </source>
</evidence>
<dbReference type="InterPro" id="IPR045076">
    <property type="entry name" value="MutS"/>
</dbReference>
<evidence type="ECO:0000313" key="6">
    <source>
        <dbReference type="EMBL" id="RXT24604.1"/>
    </source>
</evidence>
<evidence type="ECO:0000256" key="4">
    <source>
        <dbReference type="SAM" id="Phobius"/>
    </source>
</evidence>
<dbReference type="Proteomes" id="UP000290475">
    <property type="component" value="Unassembled WGS sequence"/>
</dbReference>